<evidence type="ECO:0000313" key="2">
    <source>
        <dbReference type="EMBL" id="KZZ95675.1"/>
    </source>
</evidence>
<sequence length="1196" mass="135831">MGRRFMRRPANLARLRYLNKLGSADLTATTVSKKREVPARRRYTAVKQPETCSGDDDSDGKPAWIANRAHDSDDSDAAMPDVELAEYDARSEDGQGECGEEEPLEEKAEEEEDEEDIDDSDGKGRMTEAEEMKAALLALDIAAAEAERPHEVETDDDEDEEEKETNLDEMADIDEETKRHPETEDVIGDVMGKIVSPNYDESFKIDKFELGMGLLAEQAGLSRTTYEALTQLLSTVTDIQQLKNLPSCLDTLKKRCTLAIPMVPVCKKEVKVVPEKLPTLSKKDREKAKKTTQPMFFMDPLRCFVRHMKRGDFDRRNYIGVGQFVEHPKDIWETHAWCSSIRTSCGDLTKYPQSQDYIIPSDIVEFECQGKKCLCPSTNNHMGRIIALGKKEGVRCVKIQTMVTKYSAVMKKMTSIEEGEGVPVEKRELVVEERQVKRRINVYMDWTYGADKDDETEGPPQPPYQSCKGQVRQVLRATQTEKGDRFELVPLRQTKMLRAELELRAFGGREVLLSRLRPSNRKVICLPFLLFIDGFGLYRAMYKSLTGIYAIMATLGYRDRSRPEGMYSFALGPHASNFEDVMGAIAPQFQSLEAGSDITVDGVNIRLFAYPIGFLGDMPQQNDGAGIRRPTGIRSCRWCMVDKARRGDMNFNVVQERRYLLEQEALWVRIRKARTKTEGRNLRESNGLRDTPSPIQAIWRCCDPTTDFLNDPCHSELGGLTKIAANILFKDVVTEEGKEALAREIAKFPMPQGWGRLQSPYNHLESYQIQEYARLSVIMPIVLRVYLQPGWLQARVREALPYFFYGEFDKTGSKAEQALVQVFAEIYRSNQLLISWKDEATNGPATMEQVRKARRSLQILENSVVMSKQNCNSRSGTQMSSAILTGAATPRKEKNKRATEIERMSARPNMHIGLHYGEMINDWGVANNGNVLLGEDQHRRFKKAVTGTNHRTPEQSLLIKESLNKTLTCLLKGSTSEKEEGGLCSVLRELNKKCPTLMESYRRREQDGGHQWKVRSRELAKIGSRVGLSTTNLGKIDDRHEFVVQLAMARKERTRWEIARNSVVFWGKLTYFPGSHSKRASIVAGNFVEIDSRKILVTTIFTHNLGSSDEIFVSGIPMIQRRTDEELAMPIYAREHEGYEIFSASKITERPLFSLAIRRGSGRRLQVAEVLANEERDLGVRREDEFLVIATELEII</sequence>
<keyword evidence="3" id="KW-1185">Reference proteome</keyword>
<comment type="caution">
    <text evidence="2">The sequence shown here is derived from an EMBL/GenBank/DDBJ whole genome shotgun (WGS) entry which is preliminary data.</text>
</comment>
<evidence type="ECO:0000256" key="1">
    <source>
        <dbReference type="SAM" id="MobiDB-lite"/>
    </source>
</evidence>
<name>A0A168BS81_9EURO</name>
<accession>A0A168BS81</accession>
<dbReference type="VEuPathDB" id="FungiDB:AAP_01351"/>
<feature type="compositionally biased region" description="Acidic residues" evidence="1">
    <location>
        <begin position="94"/>
        <end position="119"/>
    </location>
</feature>
<evidence type="ECO:0000313" key="3">
    <source>
        <dbReference type="Proteomes" id="UP000242877"/>
    </source>
</evidence>
<organism evidence="2 3">
    <name type="scientific">Ascosphaera apis ARSEF 7405</name>
    <dbReference type="NCBI Taxonomy" id="392613"/>
    <lineage>
        <taxon>Eukaryota</taxon>
        <taxon>Fungi</taxon>
        <taxon>Dikarya</taxon>
        <taxon>Ascomycota</taxon>
        <taxon>Pezizomycotina</taxon>
        <taxon>Eurotiomycetes</taxon>
        <taxon>Eurotiomycetidae</taxon>
        <taxon>Onygenales</taxon>
        <taxon>Ascosphaeraceae</taxon>
        <taxon>Ascosphaera</taxon>
    </lineage>
</organism>
<reference evidence="2 3" key="1">
    <citation type="journal article" date="2016" name="Genome Biol. Evol.">
        <title>Divergent and convergent evolution of fungal pathogenicity.</title>
        <authorList>
            <person name="Shang Y."/>
            <person name="Xiao G."/>
            <person name="Zheng P."/>
            <person name="Cen K."/>
            <person name="Zhan S."/>
            <person name="Wang C."/>
        </authorList>
    </citation>
    <scope>NUCLEOTIDE SEQUENCE [LARGE SCALE GENOMIC DNA]</scope>
    <source>
        <strain evidence="2 3">ARSEF 7405</strain>
    </source>
</reference>
<dbReference type="AlphaFoldDB" id="A0A168BS81"/>
<proteinExistence type="predicted"/>
<feature type="region of interest" description="Disordered" evidence="1">
    <location>
        <begin position="32"/>
        <end position="125"/>
    </location>
</feature>
<feature type="region of interest" description="Disordered" evidence="1">
    <location>
        <begin position="146"/>
        <end position="183"/>
    </location>
</feature>
<dbReference type="OrthoDB" id="4207238at2759"/>
<dbReference type="EMBL" id="AZGZ01000004">
    <property type="protein sequence ID" value="KZZ95675.1"/>
    <property type="molecule type" value="Genomic_DNA"/>
</dbReference>
<protein>
    <submittedName>
        <fullName evidence="2">Uncharacterized protein</fullName>
    </submittedName>
</protein>
<dbReference type="Proteomes" id="UP000242877">
    <property type="component" value="Unassembled WGS sequence"/>
</dbReference>
<feature type="compositionally biased region" description="Acidic residues" evidence="1">
    <location>
        <begin position="153"/>
        <end position="175"/>
    </location>
</feature>
<gene>
    <name evidence="2" type="ORF">AAP_01351</name>
</gene>